<evidence type="ECO:0000313" key="1">
    <source>
        <dbReference type="EMBL" id="GBM96381.1"/>
    </source>
</evidence>
<sequence>MTCCLCAFVPNTRQSAVTLGPVNIAVGHQRSGATYSLRMSLDLTSRTIPERIGREPGTRYRAPNIVERDHCRGGGLHVWAGIAKNGRTDLYVFAGGSVTAVVRYQTKSYTLLCGLLSLQWVPTRYLWAITPALIEHDWCGVIWRVKPFHRRRGLLDYRT</sequence>
<dbReference type="InterPro" id="IPR036397">
    <property type="entry name" value="RNaseH_sf"/>
</dbReference>
<dbReference type="OrthoDB" id="6468736at2759"/>
<dbReference type="Proteomes" id="UP000499080">
    <property type="component" value="Unassembled WGS sequence"/>
</dbReference>
<name>A0A4Y2K1U4_ARAVE</name>
<organism evidence="1 2">
    <name type="scientific">Araneus ventricosus</name>
    <name type="common">Orbweaver spider</name>
    <name type="synonym">Epeira ventricosa</name>
    <dbReference type="NCBI Taxonomy" id="182803"/>
    <lineage>
        <taxon>Eukaryota</taxon>
        <taxon>Metazoa</taxon>
        <taxon>Ecdysozoa</taxon>
        <taxon>Arthropoda</taxon>
        <taxon>Chelicerata</taxon>
        <taxon>Arachnida</taxon>
        <taxon>Araneae</taxon>
        <taxon>Araneomorphae</taxon>
        <taxon>Entelegynae</taxon>
        <taxon>Araneoidea</taxon>
        <taxon>Araneidae</taxon>
        <taxon>Araneus</taxon>
    </lineage>
</organism>
<reference evidence="1 2" key="1">
    <citation type="journal article" date="2019" name="Sci. Rep.">
        <title>Orb-weaving spider Araneus ventricosus genome elucidates the spidroin gene catalogue.</title>
        <authorList>
            <person name="Kono N."/>
            <person name="Nakamura H."/>
            <person name="Ohtoshi R."/>
            <person name="Moran D.A.P."/>
            <person name="Shinohara A."/>
            <person name="Yoshida Y."/>
            <person name="Fujiwara M."/>
            <person name="Mori M."/>
            <person name="Tomita M."/>
            <person name="Arakawa K."/>
        </authorList>
    </citation>
    <scope>NUCLEOTIDE SEQUENCE [LARGE SCALE GENOMIC DNA]</scope>
</reference>
<evidence type="ECO:0000313" key="2">
    <source>
        <dbReference type="Proteomes" id="UP000499080"/>
    </source>
</evidence>
<protein>
    <submittedName>
        <fullName evidence="1">Uncharacterized protein</fullName>
    </submittedName>
</protein>
<dbReference type="Gene3D" id="3.30.420.10">
    <property type="entry name" value="Ribonuclease H-like superfamily/Ribonuclease H"/>
    <property type="match status" value="1"/>
</dbReference>
<dbReference type="EMBL" id="BGPR01004137">
    <property type="protein sequence ID" value="GBM96381.1"/>
    <property type="molecule type" value="Genomic_DNA"/>
</dbReference>
<accession>A0A4Y2K1U4</accession>
<comment type="caution">
    <text evidence="1">The sequence shown here is derived from an EMBL/GenBank/DDBJ whole genome shotgun (WGS) entry which is preliminary data.</text>
</comment>
<keyword evidence="2" id="KW-1185">Reference proteome</keyword>
<gene>
    <name evidence="1" type="ORF">AVEN_64084_1</name>
</gene>
<proteinExistence type="predicted"/>
<dbReference type="AlphaFoldDB" id="A0A4Y2K1U4"/>
<dbReference type="GO" id="GO:0003676">
    <property type="term" value="F:nucleic acid binding"/>
    <property type="evidence" value="ECO:0007669"/>
    <property type="project" value="InterPro"/>
</dbReference>